<dbReference type="InterPro" id="IPR002048">
    <property type="entry name" value="EF_hand_dom"/>
</dbReference>
<sequence>MKAQVINAFDKVDVNKNGKISNDEMINLLKDLGIEPLYINTLAALVMTFVGGDKEIPRKEFEATFKDINEQGGWTMVDLFFQGRYRFCNLIVIVIDFVI</sequence>
<dbReference type="GO" id="GO:0005509">
    <property type="term" value="F:calcium ion binding"/>
    <property type="evidence" value="ECO:0007669"/>
    <property type="project" value="InterPro"/>
</dbReference>
<keyword evidence="1" id="KW-0106">Calcium</keyword>
<evidence type="ECO:0000313" key="3">
    <source>
        <dbReference type="EMBL" id="EAY11686.1"/>
    </source>
</evidence>
<dbReference type="InterPro" id="IPR018247">
    <property type="entry name" value="EF_Hand_1_Ca_BS"/>
</dbReference>
<dbReference type="PROSITE" id="PS50222">
    <property type="entry name" value="EF_HAND_2"/>
    <property type="match status" value="1"/>
</dbReference>
<dbReference type="OrthoDB" id="269822at2759"/>
<dbReference type="InParanoid" id="A2E6I1"/>
<dbReference type="Pfam" id="PF00036">
    <property type="entry name" value="EF-hand_1"/>
    <property type="match status" value="1"/>
</dbReference>
<keyword evidence="4" id="KW-1185">Reference proteome</keyword>
<name>A2E6I1_TRIV3</name>
<dbReference type="SUPFAM" id="SSF47473">
    <property type="entry name" value="EF-hand"/>
    <property type="match status" value="1"/>
</dbReference>
<accession>A2E6I1</accession>
<evidence type="ECO:0000313" key="4">
    <source>
        <dbReference type="Proteomes" id="UP000001542"/>
    </source>
</evidence>
<dbReference type="AlphaFoldDB" id="A2E6I1"/>
<dbReference type="InterPro" id="IPR011992">
    <property type="entry name" value="EF-hand-dom_pair"/>
</dbReference>
<protein>
    <submittedName>
        <fullName evidence="3">EF hand family protein</fullName>
    </submittedName>
</protein>
<gene>
    <name evidence="3" type="ORF">TVAG_487880</name>
</gene>
<evidence type="ECO:0000256" key="1">
    <source>
        <dbReference type="ARBA" id="ARBA00022837"/>
    </source>
</evidence>
<dbReference type="PROSITE" id="PS00018">
    <property type="entry name" value="EF_HAND_1"/>
    <property type="match status" value="1"/>
</dbReference>
<proteinExistence type="predicted"/>
<reference evidence="3" key="1">
    <citation type="submission" date="2006-10" db="EMBL/GenBank/DDBJ databases">
        <authorList>
            <person name="Amadeo P."/>
            <person name="Zhao Q."/>
            <person name="Wortman J."/>
            <person name="Fraser-Liggett C."/>
            <person name="Carlton J."/>
        </authorList>
    </citation>
    <scope>NUCLEOTIDE SEQUENCE</scope>
    <source>
        <strain evidence="3">G3</strain>
    </source>
</reference>
<dbReference type="VEuPathDB" id="TrichDB:TVAG_487880"/>
<dbReference type="EMBL" id="DS113314">
    <property type="protein sequence ID" value="EAY11686.1"/>
    <property type="molecule type" value="Genomic_DNA"/>
</dbReference>
<organism evidence="3 4">
    <name type="scientific">Trichomonas vaginalis (strain ATCC PRA-98 / G3)</name>
    <dbReference type="NCBI Taxonomy" id="412133"/>
    <lineage>
        <taxon>Eukaryota</taxon>
        <taxon>Metamonada</taxon>
        <taxon>Parabasalia</taxon>
        <taxon>Trichomonadida</taxon>
        <taxon>Trichomonadidae</taxon>
        <taxon>Trichomonas</taxon>
    </lineage>
</organism>
<dbReference type="Gene3D" id="1.10.238.10">
    <property type="entry name" value="EF-hand"/>
    <property type="match status" value="1"/>
</dbReference>
<evidence type="ECO:0000259" key="2">
    <source>
        <dbReference type="PROSITE" id="PS50222"/>
    </source>
</evidence>
<dbReference type="SMART" id="SM00054">
    <property type="entry name" value="EFh"/>
    <property type="match status" value="1"/>
</dbReference>
<feature type="domain" description="EF-hand" evidence="2">
    <location>
        <begin position="1"/>
        <end position="35"/>
    </location>
</feature>
<dbReference type="Proteomes" id="UP000001542">
    <property type="component" value="Unassembled WGS sequence"/>
</dbReference>
<reference evidence="3" key="2">
    <citation type="journal article" date="2007" name="Science">
        <title>Draft genome sequence of the sexually transmitted pathogen Trichomonas vaginalis.</title>
        <authorList>
            <person name="Carlton J.M."/>
            <person name="Hirt R.P."/>
            <person name="Silva J.C."/>
            <person name="Delcher A.L."/>
            <person name="Schatz M."/>
            <person name="Zhao Q."/>
            <person name="Wortman J.R."/>
            <person name="Bidwell S.L."/>
            <person name="Alsmark U.C.M."/>
            <person name="Besteiro S."/>
            <person name="Sicheritz-Ponten T."/>
            <person name="Noel C.J."/>
            <person name="Dacks J.B."/>
            <person name="Foster P.G."/>
            <person name="Simillion C."/>
            <person name="Van de Peer Y."/>
            <person name="Miranda-Saavedra D."/>
            <person name="Barton G.J."/>
            <person name="Westrop G.D."/>
            <person name="Mueller S."/>
            <person name="Dessi D."/>
            <person name="Fiori P.L."/>
            <person name="Ren Q."/>
            <person name="Paulsen I."/>
            <person name="Zhang H."/>
            <person name="Bastida-Corcuera F.D."/>
            <person name="Simoes-Barbosa A."/>
            <person name="Brown M.T."/>
            <person name="Hayes R.D."/>
            <person name="Mukherjee M."/>
            <person name="Okumura C.Y."/>
            <person name="Schneider R."/>
            <person name="Smith A.J."/>
            <person name="Vanacova S."/>
            <person name="Villalvazo M."/>
            <person name="Haas B.J."/>
            <person name="Pertea M."/>
            <person name="Feldblyum T.V."/>
            <person name="Utterback T.R."/>
            <person name="Shu C.L."/>
            <person name="Osoegawa K."/>
            <person name="de Jong P.J."/>
            <person name="Hrdy I."/>
            <person name="Horvathova L."/>
            <person name="Zubacova Z."/>
            <person name="Dolezal P."/>
            <person name="Malik S.B."/>
            <person name="Logsdon J.M. Jr."/>
            <person name="Henze K."/>
            <person name="Gupta A."/>
            <person name="Wang C.C."/>
            <person name="Dunne R.L."/>
            <person name="Upcroft J.A."/>
            <person name="Upcroft P."/>
            <person name="White O."/>
            <person name="Salzberg S.L."/>
            <person name="Tang P."/>
            <person name="Chiu C.-H."/>
            <person name="Lee Y.-S."/>
            <person name="Embley T.M."/>
            <person name="Coombs G.H."/>
            <person name="Mottram J.C."/>
            <person name="Tachezy J."/>
            <person name="Fraser-Liggett C.M."/>
            <person name="Johnson P.J."/>
        </authorList>
    </citation>
    <scope>NUCLEOTIDE SEQUENCE [LARGE SCALE GENOMIC DNA]</scope>
    <source>
        <strain evidence="3">G3</strain>
    </source>
</reference>